<feature type="transmembrane region" description="Helical" evidence="6">
    <location>
        <begin position="210"/>
        <end position="232"/>
    </location>
</feature>
<comment type="subcellular location">
    <subcellularLocation>
        <location evidence="1">Membrane</location>
        <topology evidence="1">Multi-pass membrane protein</topology>
    </subcellularLocation>
</comment>
<dbReference type="Pfam" id="PF07690">
    <property type="entry name" value="MFS_1"/>
    <property type="match status" value="1"/>
</dbReference>
<feature type="transmembrane region" description="Helical" evidence="6">
    <location>
        <begin position="525"/>
        <end position="546"/>
    </location>
</feature>
<feature type="domain" description="Major facilitator superfamily (MFS) profile" evidence="7">
    <location>
        <begin position="59"/>
        <end position="551"/>
    </location>
</feature>
<feature type="transmembrane region" description="Helical" evidence="6">
    <location>
        <begin position="287"/>
        <end position="306"/>
    </location>
</feature>
<dbReference type="SUPFAM" id="SSF103473">
    <property type="entry name" value="MFS general substrate transporter"/>
    <property type="match status" value="1"/>
</dbReference>
<keyword evidence="2 6" id="KW-0812">Transmembrane</keyword>
<dbReference type="InterPro" id="IPR020846">
    <property type="entry name" value="MFS_dom"/>
</dbReference>
<evidence type="ECO:0000313" key="9">
    <source>
        <dbReference type="Proteomes" id="UP000799428"/>
    </source>
</evidence>
<feature type="transmembrane region" description="Helical" evidence="6">
    <location>
        <begin position="422"/>
        <end position="443"/>
    </location>
</feature>
<feature type="compositionally biased region" description="Polar residues" evidence="5">
    <location>
        <begin position="1"/>
        <end position="30"/>
    </location>
</feature>
<feature type="transmembrane region" description="Helical" evidence="6">
    <location>
        <begin position="253"/>
        <end position="275"/>
    </location>
</feature>
<protein>
    <submittedName>
        <fullName evidence="8">Major facilitator superfamily transporter</fullName>
    </submittedName>
</protein>
<evidence type="ECO:0000256" key="1">
    <source>
        <dbReference type="ARBA" id="ARBA00004141"/>
    </source>
</evidence>
<feature type="transmembrane region" description="Helical" evidence="6">
    <location>
        <begin position="450"/>
        <end position="476"/>
    </location>
</feature>
<keyword evidence="4 6" id="KW-0472">Membrane</keyword>
<feature type="region of interest" description="Disordered" evidence="5">
    <location>
        <begin position="1"/>
        <end position="31"/>
    </location>
</feature>
<dbReference type="Gene3D" id="1.20.1250.20">
    <property type="entry name" value="MFS general substrate transporter like domains"/>
    <property type="match status" value="1"/>
</dbReference>
<proteinExistence type="predicted"/>
<sequence length="551" mass="59232">MSTSFAKSTQNVQPTERTPLLSTEPTTNEAPSLDSEIVSEHHNHADPTEETPTASVIGVLVVILIGTFVANLDTSFVMTTHGTIATDFERFRDSGWVLSCYTLAMCATQPIYGKLSNIYGRKSMLTVSYSLFAFGCLICGTAATYNAVLLGRVLSGLGGAGMSILASILITDLVPLRQVASWRSYLNIFATTGRSIGGPVGGYLADTIGWRWSFAAQCPLILLAMSLGWFLIPAHTGNDEEEEESAQVKAGKLARVDFLGSITLAAAIVSILLPLELGGEKMPWNHPLIVVCFVSALFFGLAFVLIELYWAAEPIFPLFLLARRDVVTAYLAVGFLVAAQISMMIVVPLYFRITKNVSNSIAGAHLVPTICGNALGALLTGITIRRTGRYKPLMIFATLFSSSCYALLVLRWHGNTNTWESLYIFPGGFGTGIIDLSTLISLTADLDNSLVAIATSGLFLCQSIGVLSGISVSAAVTGATLRGALDHVKDLSPVIKERAIHDIEFVTTLKGAVHRAVVGAYIESFRYGFCVSVTFGLMALCVTIFVREHKL</sequence>
<dbReference type="PANTHER" id="PTHR23501">
    <property type="entry name" value="MAJOR FACILITATOR SUPERFAMILY"/>
    <property type="match status" value="1"/>
</dbReference>
<feature type="transmembrane region" description="Helical" evidence="6">
    <location>
        <begin position="363"/>
        <end position="381"/>
    </location>
</feature>
<dbReference type="OrthoDB" id="6770063at2759"/>
<dbReference type="AlphaFoldDB" id="A0A6G1KBC2"/>
<feature type="transmembrane region" description="Helical" evidence="6">
    <location>
        <begin position="124"/>
        <end position="147"/>
    </location>
</feature>
<accession>A0A6G1KBC2</accession>
<dbReference type="EMBL" id="MU005769">
    <property type="protein sequence ID" value="KAF2709933.1"/>
    <property type="molecule type" value="Genomic_DNA"/>
</dbReference>
<dbReference type="InterPro" id="IPR011701">
    <property type="entry name" value="MFS"/>
</dbReference>
<reference evidence="8" key="1">
    <citation type="journal article" date="2020" name="Stud. Mycol.">
        <title>101 Dothideomycetes genomes: a test case for predicting lifestyles and emergence of pathogens.</title>
        <authorList>
            <person name="Haridas S."/>
            <person name="Albert R."/>
            <person name="Binder M."/>
            <person name="Bloem J."/>
            <person name="Labutti K."/>
            <person name="Salamov A."/>
            <person name="Andreopoulos B."/>
            <person name="Baker S."/>
            <person name="Barry K."/>
            <person name="Bills G."/>
            <person name="Bluhm B."/>
            <person name="Cannon C."/>
            <person name="Castanera R."/>
            <person name="Culley D."/>
            <person name="Daum C."/>
            <person name="Ezra D."/>
            <person name="Gonzalez J."/>
            <person name="Henrissat B."/>
            <person name="Kuo A."/>
            <person name="Liang C."/>
            <person name="Lipzen A."/>
            <person name="Lutzoni F."/>
            <person name="Magnuson J."/>
            <person name="Mondo S."/>
            <person name="Nolan M."/>
            <person name="Ohm R."/>
            <person name="Pangilinan J."/>
            <person name="Park H.-J."/>
            <person name="Ramirez L."/>
            <person name="Alfaro M."/>
            <person name="Sun H."/>
            <person name="Tritt A."/>
            <person name="Yoshinaga Y."/>
            <person name="Zwiers L.-H."/>
            <person name="Turgeon B."/>
            <person name="Goodwin S."/>
            <person name="Spatafora J."/>
            <person name="Crous P."/>
            <person name="Grigoriev I."/>
        </authorList>
    </citation>
    <scope>NUCLEOTIDE SEQUENCE</scope>
    <source>
        <strain evidence="8">CBS 279.74</strain>
    </source>
</reference>
<evidence type="ECO:0000256" key="6">
    <source>
        <dbReference type="SAM" id="Phobius"/>
    </source>
</evidence>
<evidence type="ECO:0000256" key="3">
    <source>
        <dbReference type="ARBA" id="ARBA00022989"/>
    </source>
</evidence>
<dbReference type="PROSITE" id="PS50850">
    <property type="entry name" value="MFS"/>
    <property type="match status" value="1"/>
</dbReference>
<dbReference type="GO" id="GO:0015174">
    <property type="term" value="F:basic amino acid transmembrane transporter activity"/>
    <property type="evidence" value="ECO:0007669"/>
    <property type="project" value="TreeGrafter"/>
</dbReference>
<dbReference type="InterPro" id="IPR036259">
    <property type="entry name" value="MFS_trans_sf"/>
</dbReference>
<organism evidence="8 9">
    <name type="scientific">Pleomassaria siparia CBS 279.74</name>
    <dbReference type="NCBI Taxonomy" id="1314801"/>
    <lineage>
        <taxon>Eukaryota</taxon>
        <taxon>Fungi</taxon>
        <taxon>Dikarya</taxon>
        <taxon>Ascomycota</taxon>
        <taxon>Pezizomycotina</taxon>
        <taxon>Dothideomycetes</taxon>
        <taxon>Pleosporomycetidae</taxon>
        <taxon>Pleosporales</taxon>
        <taxon>Pleomassariaceae</taxon>
        <taxon>Pleomassaria</taxon>
    </lineage>
</organism>
<evidence type="ECO:0000256" key="2">
    <source>
        <dbReference type="ARBA" id="ARBA00022692"/>
    </source>
</evidence>
<gene>
    <name evidence="8" type="ORF">K504DRAFT_404656</name>
</gene>
<name>A0A6G1KBC2_9PLEO</name>
<feature type="transmembrane region" description="Helical" evidence="6">
    <location>
        <begin position="393"/>
        <end position="410"/>
    </location>
</feature>
<keyword evidence="3 6" id="KW-1133">Transmembrane helix</keyword>
<feature type="transmembrane region" description="Helical" evidence="6">
    <location>
        <begin position="53"/>
        <end position="72"/>
    </location>
</feature>
<feature type="transmembrane region" description="Helical" evidence="6">
    <location>
        <begin position="153"/>
        <end position="174"/>
    </location>
</feature>
<keyword evidence="9" id="KW-1185">Reference proteome</keyword>
<evidence type="ECO:0000256" key="4">
    <source>
        <dbReference type="ARBA" id="ARBA00023136"/>
    </source>
</evidence>
<feature type="transmembrane region" description="Helical" evidence="6">
    <location>
        <begin position="327"/>
        <end position="351"/>
    </location>
</feature>
<evidence type="ECO:0000256" key="5">
    <source>
        <dbReference type="SAM" id="MobiDB-lite"/>
    </source>
</evidence>
<dbReference type="PANTHER" id="PTHR23501:SF33">
    <property type="entry name" value="MAJOR FACILITATOR SUPERFAMILY (MFS) PROFILE DOMAIN-CONTAINING PROTEIN"/>
    <property type="match status" value="1"/>
</dbReference>
<dbReference type="Proteomes" id="UP000799428">
    <property type="component" value="Unassembled WGS sequence"/>
</dbReference>
<evidence type="ECO:0000259" key="7">
    <source>
        <dbReference type="PROSITE" id="PS50850"/>
    </source>
</evidence>
<evidence type="ECO:0000313" key="8">
    <source>
        <dbReference type="EMBL" id="KAF2709933.1"/>
    </source>
</evidence>
<dbReference type="GO" id="GO:0000329">
    <property type="term" value="C:fungal-type vacuole membrane"/>
    <property type="evidence" value="ECO:0007669"/>
    <property type="project" value="TreeGrafter"/>
</dbReference>